<keyword evidence="2" id="KW-0472">Membrane</keyword>
<keyword evidence="4" id="KW-1185">Reference proteome</keyword>
<organism evidence="3 4">
    <name type="scientific">Salix dunnii</name>
    <dbReference type="NCBI Taxonomy" id="1413687"/>
    <lineage>
        <taxon>Eukaryota</taxon>
        <taxon>Viridiplantae</taxon>
        <taxon>Streptophyta</taxon>
        <taxon>Embryophyta</taxon>
        <taxon>Tracheophyta</taxon>
        <taxon>Spermatophyta</taxon>
        <taxon>Magnoliopsida</taxon>
        <taxon>eudicotyledons</taxon>
        <taxon>Gunneridae</taxon>
        <taxon>Pentapetalae</taxon>
        <taxon>rosids</taxon>
        <taxon>fabids</taxon>
        <taxon>Malpighiales</taxon>
        <taxon>Salicaceae</taxon>
        <taxon>Saliceae</taxon>
        <taxon>Salix</taxon>
    </lineage>
</organism>
<evidence type="ECO:0000256" key="1">
    <source>
        <dbReference type="SAM" id="MobiDB-lite"/>
    </source>
</evidence>
<proteinExistence type="predicted"/>
<gene>
    <name evidence="3" type="ORF">SADUNF_Sadunf07G0102900</name>
</gene>
<dbReference type="PANTHER" id="PTHR36036">
    <property type="entry name" value="PROLINE-RICH FAMILY PROTEIN"/>
    <property type="match status" value="1"/>
</dbReference>
<evidence type="ECO:0000313" key="3">
    <source>
        <dbReference type="EMBL" id="KAF9679080.1"/>
    </source>
</evidence>
<feature type="transmembrane region" description="Helical" evidence="2">
    <location>
        <begin position="12"/>
        <end position="30"/>
    </location>
</feature>
<dbReference type="InterPro" id="IPR040277">
    <property type="entry name" value="Os04g0629400-like"/>
</dbReference>
<name>A0A835JX55_9ROSI</name>
<reference evidence="3 4" key="1">
    <citation type="submission" date="2020-10" db="EMBL/GenBank/DDBJ databases">
        <title>Plant Genome Project.</title>
        <authorList>
            <person name="Zhang R.-G."/>
        </authorList>
    </citation>
    <scope>NUCLEOTIDE SEQUENCE [LARGE SCALE GENOMIC DNA]</scope>
    <source>
        <strain evidence="3">FAFU-HL-1</strain>
        <tissue evidence="3">Leaf</tissue>
    </source>
</reference>
<comment type="caution">
    <text evidence="3">The sequence shown here is derived from an EMBL/GenBank/DDBJ whole genome shotgun (WGS) entry which is preliminary data.</text>
</comment>
<dbReference type="EMBL" id="JADGMS010000007">
    <property type="protein sequence ID" value="KAF9679080.1"/>
    <property type="molecule type" value="Genomic_DNA"/>
</dbReference>
<dbReference type="AlphaFoldDB" id="A0A835JX55"/>
<dbReference type="OrthoDB" id="10670989at2759"/>
<accession>A0A835JX55</accession>
<keyword evidence="2" id="KW-0812">Transmembrane</keyword>
<dbReference type="PANTHER" id="PTHR36036:SF1">
    <property type="entry name" value="PROLINE-RICH FAMILY PROTEIN"/>
    <property type="match status" value="1"/>
</dbReference>
<evidence type="ECO:0000256" key="2">
    <source>
        <dbReference type="SAM" id="Phobius"/>
    </source>
</evidence>
<sequence length="413" mass="44710">MCYVGKATKIFIFIVTVLVILGLVLFFSLLSHHHKSQNCADDSCRHPQLSFPTPSVPPGPTQLSPMGFSPPSPPDSGQKGTAMKGGVSYDFLMMICPGYYWMTAVYSDVKESAVEKVAHEKSVMPSHVRPGMCFIDMVMCWSRSCVVHRGSIKTQVRAISSSPRFLPPTLQIQLYLLPKNKLLVTSLCLPSATLLPQQNLICLATQLLNLENIHDVTKANFFPFIFSVRVKVPKGLPQRFRFYGQTFNQHELRAVVCVLDRNGIKIARSIIMITRLMPIVRLLCKLSFLADDERGIFTEGEVVGDGVGLANGEVVRAGGDIVGVISGDCDGEEEAGGKKVEAGAGVKGEAGGGVKGEAGGGVEVARVSISSFIPPLQCPGVAQVKYLLPGDERVMAVVPPLYDCSGLDIWQES</sequence>
<protein>
    <submittedName>
        <fullName evidence="3">Uncharacterized protein</fullName>
    </submittedName>
</protein>
<evidence type="ECO:0000313" key="4">
    <source>
        <dbReference type="Proteomes" id="UP000657918"/>
    </source>
</evidence>
<keyword evidence="2" id="KW-1133">Transmembrane helix</keyword>
<feature type="region of interest" description="Disordered" evidence="1">
    <location>
        <begin position="62"/>
        <end position="81"/>
    </location>
</feature>
<dbReference type="Proteomes" id="UP000657918">
    <property type="component" value="Unassembled WGS sequence"/>
</dbReference>